<dbReference type="EMBL" id="JBHLTG010000002">
    <property type="protein sequence ID" value="MFC0678686.1"/>
    <property type="molecule type" value="Genomic_DNA"/>
</dbReference>
<evidence type="ECO:0000313" key="3">
    <source>
        <dbReference type="Proteomes" id="UP001589896"/>
    </source>
</evidence>
<evidence type="ECO:0000259" key="1">
    <source>
        <dbReference type="Pfam" id="PF18029"/>
    </source>
</evidence>
<organism evidence="2 3">
    <name type="scientific">Lysobacter korlensis</name>
    <dbReference type="NCBI Taxonomy" id="553636"/>
    <lineage>
        <taxon>Bacteria</taxon>
        <taxon>Pseudomonadati</taxon>
        <taxon>Pseudomonadota</taxon>
        <taxon>Gammaproteobacteria</taxon>
        <taxon>Lysobacterales</taxon>
        <taxon>Lysobacteraceae</taxon>
        <taxon>Lysobacter</taxon>
    </lineage>
</organism>
<sequence length="118" mass="13427">MIGTWHGLVIDTEDTNALASFYQELLGFVRVQDDPDFLVIGDAPDRPGIAFQRVDRHVRPEWPDADHPAQMHIDVRVQDIEEAERQALALGATRLGFDAEHHRVYADPSGHPFCLAWW</sequence>
<comment type="caution">
    <text evidence="2">The sequence shown here is derived from an EMBL/GenBank/DDBJ whole genome shotgun (WGS) entry which is preliminary data.</text>
</comment>
<name>A0ABV6RNZ7_9GAMM</name>
<dbReference type="InterPro" id="IPR029068">
    <property type="entry name" value="Glyas_Bleomycin-R_OHBP_Dase"/>
</dbReference>
<keyword evidence="3" id="KW-1185">Reference proteome</keyword>
<evidence type="ECO:0000313" key="2">
    <source>
        <dbReference type="EMBL" id="MFC0678686.1"/>
    </source>
</evidence>
<dbReference type="Proteomes" id="UP001589896">
    <property type="component" value="Unassembled WGS sequence"/>
</dbReference>
<dbReference type="SUPFAM" id="SSF54593">
    <property type="entry name" value="Glyoxalase/Bleomycin resistance protein/Dihydroxybiphenyl dioxygenase"/>
    <property type="match status" value="1"/>
</dbReference>
<dbReference type="RefSeq" id="WP_386668748.1">
    <property type="nucleotide sequence ID" value="NZ_JBHLTG010000002.1"/>
</dbReference>
<dbReference type="Gene3D" id="3.10.180.10">
    <property type="entry name" value="2,3-Dihydroxybiphenyl 1,2-Dioxygenase, domain 1"/>
    <property type="match status" value="1"/>
</dbReference>
<proteinExistence type="predicted"/>
<dbReference type="Pfam" id="PF18029">
    <property type="entry name" value="Glyoxalase_6"/>
    <property type="match status" value="1"/>
</dbReference>
<feature type="domain" description="Glyoxalase-like" evidence="1">
    <location>
        <begin position="8"/>
        <end position="115"/>
    </location>
</feature>
<dbReference type="InterPro" id="IPR041581">
    <property type="entry name" value="Glyoxalase_6"/>
</dbReference>
<dbReference type="PANTHER" id="PTHR35908:SF1">
    <property type="entry name" value="CONSERVED PROTEIN"/>
    <property type="match status" value="1"/>
</dbReference>
<gene>
    <name evidence="2" type="ORF">ACFFGH_12620</name>
</gene>
<dbReference type="CDD" id="cd06587">
    <property type="entry name" value="VOC"/>
    <property type="match status" value="1"/>
</dbReference>
<accession>A0ABV6RNZ7</accession>
<dbReference type="PANTHER" id="PTHR35908">
    <property type="entry name" value="HYPOTHETICAL FUSION PROTEIN"/>
    <property type="match status" value="1"/>
</dbReference>
<reference evidence="2 3" key="1">
    <citation type="submission" date="2024-09" db="EMBL/GenBank/DDBJ databases">
        <authorList>
            <person name="Sun Q."/>
            <person name="Mori K."/>
        </authorList>
    </citation>
    <scope>NUCLEOTIDE SEQUENCE [LARGE SCALE GENOMIC DNA]</scope>
    <source>
        <strain evidence="2 3">KCTC 23076</strain>
    </source>
</reference>
<protein>
    <submittedName>
        <fullName evidence="2">VOC family protein</fullName>
    </submittedName>
</protein>